<dbReference type="AlphaFoldDB" id="A0A6J4LIF0"/>
<dbReference type="GO" id="GO:0006098">
    <property type="term" value="P:pentose-phosphate shunt"/>
    <property type="evidence" value="ECO:0007669"/>
    <property type="project" value="UniProtKB-UniPathway"/>
</dbReference>
<comment type="catalytic activity">
    <reaction evidence="1 7">
        <text>6-phospho-D-glucono-1,5-lactone + H2O = 6-phospho-D-gluconate + H(+)</text>
        <dbReference type="Rhea" id="RHEA:12556"/>
        <dbReference type="ChEBI" id="CHEBI:15377"/>
        <dbReference type="ChEBI" id="CHEBI:15378"/>
        <dbReference type="ChEBI" id="CHEBI:57955"/>
        <dbReference type="ChEBI" id="CHEBI:58759"/>
        <dbReference type="EC" id="3.1.1.31"/>
    </reaction>
</comment>
<dbReference type="Pfam" id="PF01182">
    <property type="entry name" value="Glucosamine_iso"/>
    <property type="match status" value="1"/>
</dbReference>
<evidence type="ECO:0000313" key="9">
    <source>
        <dbReference type="EMBL" id="CAA9334091.1"/>
    </source>
</evidence>
<evidence type="ECO:0000259" key="8">
    <source>
        <dbReference type="Pfam" id="PF01182"/>
    </source>
</evidence>
<dbReference type="InterPro" id="IPR039104">
    <property type="entry name" value="6PGL"/>
</dbReference>
<dbReference type="CDD" id="cd01400">
    <property type="entry name" value="6PGL"/>
    <property type="match status" value="1"/>
</dbReference>
<dbReference type="SUPFAM" id="SSF100950">
    <property type="entry name" value="NagB/RpiA/CoA transferase-like"/>
    <property type="match status" value="1"/>
</dbReference>
<feature type="domain" description="Glucosamine/galactosamine-6-phosphate isomerase" evidence="8">
    <location>
        <begin position="23"/>
        <end position="235"/>
    </location>
</feature>
<dbReference type="NCBIfam" id="TIGR01198">
    <property type="entry name" value="pgl"/>
    <property type="match status" value="1"/>
</dbReference>
<dbReference type="UniPathway" id="UPA00115">
    <property type="reaction ID" value="UER00409"/>
</dbReference>
<dbReference type="InterPro" id="IPR005900">
    <property type="entry name" value="6-phosphogluconolactonase_DevB"/>
</dbReference>
<dbReference type="EC" id="3.1.1.31" evidence="5 7"/>
<dbReference type="GO" id="GO:0005975">
    <property type="term" value="P:carbohydrate metabolic process"/>
    <property type="evidence" value="ECO:0007669"/>
    <property type="project" value="UniProtKB-UniRule"/>
</dbReference>
<comment type="function">
    <text evidence="2 7">Hydrolysis of 6-phosphogluconolactone to 6-phosphogluconate.</text>
</comment>
<evidence type="ECO:0000256" key="2">
    <source>
        <dbReference type="ARBA" id="ARBA00002681"/>
    </source>
</evidence>
<evidence type="ECO:0000256" key="7">
    <source>
        <dbReference type="RuleBase" id="RU365095"/>
    </source>
</evidence>
<dbReference type="InterPro" id="IPR037171">
    <property type="entry name" value="NagB/RpiA_transferase-like"/>
</dbReference>
<sequence length="247" mass="26298">MAGSTDDTAFGLEAAQWHEYDSVDAMTAALADELARTCERAVAEHGRALLALAGGRTPLPLYRALAAMPLPWSRIVLVPTDDRCVPHEHAACNLSQIAAAFEAADGATMLPLTAKDGDAEVSAAIAIQALEPHRSQAFDAVVLGMGNDAHTASLFPHASQLAQAMKPSNSLDACRLDPIPLPPEAPFPRITLTRARLQRARALHLVISGAEKRDVLERARASDDRMSHPIAAVLDAPAAQVHLHWSP</sequence>
<accession>A0A6J4LIF0</accession>
<evidence type="ECO:0000256" key="3">
    <source>
        <dbReference type="ARBA" id="ARBA00004961"/>
    </source>
</evidence>
<dbReference type="Gene3D" id="3.40.50.1360">
    <property type="match status" value="1"/>
</dbReference>
<dbReference type="PANTHER" id="PTHR11054:SF0">
    <property type="entry name" value="6-PHOSPHOGLUCONOLACTONASE"/>
    <property type="match status" value="1"/>
</dbReference>
<name>A0A6J4LIF0_9GAMM</name>
<keyword evidence="7 9" id="KW-0378">Hydrolase</keyword>
<evidence type="ECO:0000256" key="5">
    <source>
        <dbReference type="ARBA" id="ARBA00013198"/>
    </source>
</evidence>
<dbReference type="EMBL" id="CADCUA010000452">
    <property type="protein sequence ID" value="CAA9334091.1"/>
    <property type="molecule type" value="Genomic_DNA"/>
</dbReference>
<dbReference type="InterPro" id="IPR006148">
    <property type="entry name" value="Glc/Gal-6P_isomerase"/>
</dbReference>
<protein>
    <recommendedName>
        <fullName evidence="6 7">6-phosphogluconolactonase</fullName>
        <shortName evidence="7">6PGL</shortName>
        <ecNumber evidence="5 7">3.1.1.31</ecNumber>
    </recommendedName>
</protein>
<proteinExistence type="inferred from homology"/>
<organism evidence="9">
    <name type="scientific">uncultured Lysobacter sp</name>
    <dbReference type="NCBI Taxonomy" id="271060"/>
    <lineage>
        <taxon>Bacteria</taxon>
        <taxon>Pseudomonadati</taxon>
        <taxon>Pseudomonadota</taxon>
        <taxon>Gammaproteobacteria</taxon>
        <taxon>Lysobacterales</taxon>
        <taxon>Lysobacteraceae</taxon>
        <taxon>Lysobacter</taxon>
        <taxon>environmental samples</taxon>
    </lineage>
</organism>
<gene>
    <name evidence="7" type="primary">pgl</name>
    <name evidence="9" type="ORF">AVDCRST_MAG71-1888</name>
</gene>
<evidence type="ECO:0000256" key="6">
    <source>
        <dbReference type="ARBA" id="ARBA00020337"/>
    </source>
</evidence>
<dbReference type="GO" id="GO:0017057">
    <property type="term" value="F:6-phosphogluconolactonase activity"/>
    <property type="evidence" value="ECO:0007669"/>
    <property type="project" value="UniProtKB-UniRule"/>
</dbReference>
<comment type="similarity">
    <text evidence="4 7">Belongs to the glucosamine/galactosamine-6-phosphate isomerase family. 6-phosphogluconolactonase subfamily.</text>
</comment>
<dbReference type="PANTHER" id="PTHR11054">
    <property type="entry name" value="6-PHOSPHOGLUCONOLACTONASE"/>
    <property type="match status" value="1"/>
</dbReference>
<evidence type="ECO:0000256" key="4">
    <source>
        <dbReference type="ARBA" id="ARBA00010662"/>
    </source>
</evidence>
<evidence type="ECO:0000256" key="1">
    <source>
        <dbReference type="ARBA" id="ARBA00000832"/>
    </source>
</evidence>
<comment type="pathway">
    <text evidence="3 7">Carbohydrate degradation; pentose phosphate pathway; D-ribulose 5-phosphate from D-glucose 6-phosphate (oxidative stage): step 2/3.</text>
</comment>
<reference evidence="9" key="1">
    <citation type="submission" date="2020-02" db="EMBL/GenBank/DDBJ databases">
        <authorList>
            <person name="Meier V. D."/>
        </authorList>
    </citation>
    <scope>NUCLEOTIDE SEQUENCE</scope>
    <source>
        <strain evidence="9">AVDCRST_MAG71</strain>
    </source>
</reference>